<evidence type="ECO:0000313" key="1">
    <source>
        <dbReference type="EMBL" id="KRM40553.1"/>
    </source>
</evidence>
<organism evidence="1 2">
    <name type="scientific">Lactobacillus hamsteri DSM 5661 = JCM 6256</name>
    <dbReference type="NCBI Taxonomy" id="1423754"/>
    <lineage>
        <taxon>Bacteria</taxon>
        <taxon>Bacillati</taxon>
        <taxon>Bacillota</taxon>
        <taxon>Bacilli</taxon>
        <taxon>Lactobacillales</taxon>
        <taxon>Lactobacillaceae</taxon>
        <taxon>Lactobacillus</taxon>
    </lineage>
</organism>
<reference evidence="1 2" key="1">
    <citation type="journal article" date="2015" name="Genome Announc.">
        <title>Expanding the biotechnology potential of lactobacilli through comparative genomics of 213 strains and associated genera.</title>
        <authorList>
            <person name="Sun Z."/>
            <person name="Harris H.M."/>
            <person name="McCann A."/>
            <person name="Guo C."/>
            <person name="Argimon S."/>
            <person name="Zhang W."/>
            <person name="Yang X."/>
            <person name="Jeffery I.B."/>
            <person name="Cooney J.C."/>
            <person name="Kagawa T.F."/>
            <person name="Liu W."/>
            <person name="Song Y."/>
            <person name="Salvetti E."/>
            <person name="Wrobel A."/>
            <person name="Rasinkangas P."/>
            <person name="Parkhill J."/>
            <person name="Rea M.C."/>
            <person name="O'Sullivan O."/>
            <person name="Ritari J."/>
            <person name="Douillard F.P."/>
            <person name="Paul Ross R."/>
            <person name="Yang R."/>
            <person name="Briner A.E."/>
            <person name="Felis G.E."/>
            <person name="de Vos W.M."/>
            <person name="Barrangou R."/>
            <person name="Klaenhammer T.R."/>
            <person name="Caufield P.W."/>
            <person name="Cui Y."/>
            <person name="Zhang H."/>
            <person name="O'Toole P.W."/>
        </authorList>
    </citation>
    <scope>NUCLEOTIDE SEQUENCE [LARGE SCALE GENOMIC DNA]</scope>
    <source>
        <strain evidence="1 2">DSM 5661</strain>
    </source>
</reference>
<dbReference type="eggNOG" id="COG4974">
    <property type="taxonomic scope" value="Bacteria"/>
</dbReference>
<protein>
    <submittedName>
        <fullName evidence="1">Integrase-recombinase</fullName>
    </submittedName>
</protein>
<comment type="caution">
    <text evidence="1">The sequence shown here is derived from an EMBL/GenBank/DDBJ whole genome shotgun (WGS) entry which is preliminary data.</text>
</comment>
<evidence type="ECO:0000313" key="2">
    <source>
        <dbReference type="Proteomes" id="UP000051223"/>
    </source>
</evidence>
<gene>
    <name evidence="1" type="ORF">FC39_GL000577</name>
</gene>
<dbReference type="PATRIC" id="fig|1423754.3.peg.597"/>
<accession>A0A0R1YL29</accession>
<dbReference type="EMBL" id="AZGI01000015">
    <property type="protein sequence ID" value="KRM40553.1"/>
    <property type="molecule type" value="Genomic_DNA"/>
</dbReference>
<keyword evidence="2" id="KW-1185">Reference proteome</keyword>
<proteinExistence type="predicted"/>
<dbReference type="AlphaFoldDB" id="A0A0R1YL29"/>
<name>A0A0R1YL29_9LACO</name>
<sequence>MLEINGRKFNRKHIYVINWMDKLPQIAQIPDIHPVTVKMMLGISLGYLPEEVLRLRYDDVFSQITSYELRRYLKLNCDFTNGDNPYILSKKKGGFYASDFHLAQEAKPDRDLIGMDITLQNLRLSYVYSILNNKNLTDEQLQRKLKVNAKSLLYYRQNMARYNTLTEFQLNEKND</sequence>
<dbReference type="Proteomes" id="UP000051223">
    <property type="component" value="Unassembled WGS sequence"/>
</dbReference>